<reference evidence="3" key="1">
    <citation type="submission" date="2017-02" db="EMBL/GenBank/DDBJ databases">
        <authorList>
            <person name="Varghese N."/>
            <person name="Submissions S."/>
        </authorList>
    </citation>
    <scope>NUCLEOTIDE SEQUENCE [LARGE SCALE GENOMIC DNA]</scope>
    <source>
        <strain evidence="3">ATCC 25662</strain>
    </source>
</reference>
<protein>
    <submittedName>
        <fullName evidence="2">Uncharacterized protein</fullName>
    </submittedName>
</protein>
<dbReference type="Proteomes" id="UP000243297">
    <property type="component" value="Unassembled WGS sequence"/>
</dbReference>
<dbReference type="STRING" id="118967.SAMN02745191_0835"/>
<feature type="transmembrane region" description="Helical" evidence="1">
    <location>
        <begin position="6"/>
        <end position="24"/>
    </location>
</feature>
<dbReference type="AlphaFoldDB" id="A0A1T4LDQ0"/>
<dbReference type="EMBL" id="FUWY01000002">
    <property type="protein sequence ID" value="SJZ52604.1"/>
    <property type="molecule type" value="Genomic_DNA"/>
</dbReference>
<keyword evidence="1" id="KW-1133">Transmembrane helix</keyword>
<keyword evidence="1" id="KW-0812">Transmembrane</keyword>
<keyword evidence="3" id="KW-1185">Reference proteome</keyword>
<dbReference type="Pfam" id="PF17424">
    <property type="entry name" value="DUF5411"/>
    <property type="match status" value="1"/>
</dbReference>
<accession>A0A1T4LDQ0</accession>
<organism evidence="2 3">
    <name type="scientific">Anaerorhabdus furcosa</name>
    <dbReference type="NCBI Taxonomy" id="118967"/>
    <lineage>
        <taxon>Bacteria</taxon>
        <taxon>Bacillati</taxon>
        <taxon>Bacillota</taxon>
        <taxon>Erysipelotrichia</taxon>
        <taxon>Erysipelotrichales</taxon>
        <taxon>Erysipelotrichaceae</taxon>
        <taxon>Anaerorhabdus</taxon>
    </lineage>
</organism>
<proteinExistence type="predicted"/>
<gene>
    <name evidence="2" type="ORF">SAMN02745191_0835</name>
</gene>
<evidence type="ECO:0000256" key="1">
    <source>
        <dbReference type="SAM" id="Phobius"/>
    </source>
</evidence>
<keyword evidence="1" id="KW-0472">Membrane</keyword>
<name>A0A1T4LDQ0_9FIRM</name>
<evidence type="ECO:0000313" key="3">
    <source>
        <dbReference type="Proteomes" id="UP000243297"/>
    </source>
</evidence>
<dbReference type="RefSeq" id="WP_078711266.1">
    <property type="nucleotide sequence ID" value="NZ_FUWY01000002.1"/>
</dbReference>
<evidence type="ECO:0000313" key="2">
    <source>
        <dbReference type="EMBL" id="SJZ52604.1"/>
    </source>
</evidence>
<dbReference type="InterPro" id="IPR035389">
    <property type="entry name" value="DUF5411"/>
</dbReference>
<sequence length="96" mass="10899">MSGAIAFYGLLIFFVLVIFSGADYNKKIMMDDDVYNATRTTQLSALQDSINIGDLIVNHKLSMDKEKAMELWFDNFNKNKDLNLTYEIEAVGNPQP</sequence>